<reference evidence="6" key="1">
    <citation type="submission" date="2020-05" db="EMBL/GenBank/DDBJ databases">
        <title>Phylogenomic resolution of chytrid fungi.</title>
        <authorList>
            <person name="Stajich J.E."/>
            <person name="Amses K."/>
            <person name="Simmons R."/>
            <person name="Seto K."/>
            <person name="Myers J."/>
            <person name="Bonds A."/>
            <person name="Quandt C.A."/>
            <person name="Barry K."/>
            <person name="Liu P."/>
            <person name="Grigoriev I."/>
            <person name="Longcore J.E."/>
            <person name="James T.Y."/>
        </authorList>
    </citation>
    <scope>NUCLEOTIDE SEQUENCE</scope>
    <source>
        <strain evidence="6">JEL0379</strain>
    </source>
</reference>
<evidence type="ECO:0000256" key="2">
    <source>
        <dbReference type="ARBA" id="ARBA00022771"/>
    </source>
</evidence>
<dbReference type="InterPro" id="IPR011011">
    <property type="entry name" value="Znf_FYVE_PHD"/>
</dbReference>
<accession>A0AAD5XNG6</accession>
<dbReference type="GO" id="GO:0005737">
    <property type="term" value="C:cytoplasm"/>
    <property type="evidence" value="ECO:0007669"/>
    <property type="project" value="TreeGrafter"/>
</dbReference>
<name>A0AAD5XNG6_9FUNG</name>
<evidence type="ECO:0000313" key="6">
    <source>
        <dbReference type="EMBL" id="KAJ3180260.1"/>
    </source>
</evidence>
<feature type="compositionally biased region" description="Basic and acidic residues" evidence="4">
    <location>
        <begin position="225"/>
        <end position="234"/>
    </location>
</feature>
<dbReference type="SUPFAM" id="SSF57903">
    <property type="entry name" value="FYVE/PHD zinc finger"/>
    <property type="match status" value="1"/>
</dbReference>
<organism evidence="6 7">
    <name type="scientific">Geranomyces variabilis</name>
    <dbReference type="NCBI Taxonomy" id="109894"/>
    <lineage>
        <taxon>Eukaryota</taxon>
        <taxon>Fungi</taxon>
        <taxon>Fungi incertae sedis</taxon>
        <taxon>Chytridiomycota</taxon>
        <taxon>Chytridiomycota incertae sedis</taxon>
        <taxon>Chytridiomycetes</taxon>
        <taxon>Spizellomycetales</taxon>
        <taxon>Powellomycetaceae</taxon>
        <taxon>Geranomyces</taxon>
    </lineage>
</organism>
<gene>
    <name evidence="6" type="ORF">HDU87_002139</name>
</gene>
<dbReference type="EMBL" id="JADGJQ010000017">
    <property type="protein sequence ID" value="KAJ3180260.1"/>
    <property type="molecule type" value="Genomic_DNA"/>
</dbReference>
<dbReference type="Proteomes" id="UP001212152">
    <property type="component" value="Unassembled WGS sequence"/>
</dbReference>
<dbReference type="PANTHER" id="PTHR13513:SF9">
    <property type="entry name" value="E3 UBIQUITIN-PROTEIN LIGASE UBR7-RELATED"/>
    <property type="match status" value="1"/>
</dbReference>
<keyword evidence="2" id="KW-0863">Zinc-finger</keyword>
<evidence type="ECO:0000313" key="7">
    <source>
        <dbReference type="Proteomes" id="UP001212152"/>
    </source>
</evidence>
<evidence type="ECO:0000256" key="4">
    <source>
        <dbReference type="SAM" id="MobiDB-lite"/>
    </source>
</evidence>
<dbReference type="SMART" id="SM00249">
    <property type="entry name" value="PHD"/>
    <property type="match status" value="1"/>
</dbReference>
<dbReference type="InterPro" id="IPR040204">
    <property type="entry name" value="UBR7"/>
</dbReference>
<dbReference type="GO" id="GO:0008270">
    <property type="term" value="F:zinc ion binding"/>
    <property type="evidence" value="ECO:0007669"/>
    <property type="project" value="UniProtKB-KW"/>
</dbReference>
<feature type="region of interest" description="Disordered" evidence="4">
    <location>
        <begin position="197"/>
        <end position="267"/>
    </location>
</feature>
<protein>
    <recommendedName>
        <fullName evidence="5">Zinc finger PHD-type domain-containing protein</fullName>
    </recommendedName>
</protein>
<dbReference type="PANTHER" id="PTHR13513">
    <property type="entry name" value="E3 UBIQUITIN-PROTEIN LIGASE UBR7"/>
    <property type="match status" value="1"/>
</dbReference>
<keyword evidence="1" id="KW-0479">Metal-binding</keyword>
<evidence type="ECO:0000259" key="5">
    <source>
        <dbReference type="SMART" id="SM00249"/>
    </source>
</evidence>
<evidence type="ECO:0000256" key="1">
    <source>
        <dbReference type="ARBA" id="ARBA00022723"/>
    </source>
</evidence>
<sequence>MASEDDTQTITALDFLAQQEELLQEASEVLPGVIDQCSFSKGYLRQNVYSCKTCQAETGVESGVCYGCLCDCGTARLPNKCTLGSPLMKNPEEQNTENVYGPNFRGEFCFCRTLYDPDTEAGIMFQCIVCEDWMHDRCIGALPSAQAIGTGQEEEENGEDDENGDNDAQYVCRECVKKHPFLTRYRGFKQFDFVGPARRSGADSGEEPVAVTDAAGATETASSGAERKRGRDAEDNGGSAAVKKHKHEDEITDAPQPPAAGASKNPSTCVIHSIAPMPGTDGHVLEIMSKKASCRRVVQCAQMYASEGVPFLVNKEEAYEPDDDENAGASLHDIGVKQLNVMKRDEAINGVLAYQTMKSDLTAFLKTFADEGRTVTEADVKAYFAVSILIHPLSVFWQTPNAYLIQEKEAERRRK</sequence>
<proteinExistence type="predicted"/>
<dbReference type="Gene3D" id="3.30.40.10">
    <property type="entry name" value="Zinc/RING finger domain, C3HC4 (zinc finger)"/>
    <property type="match status" value="1"/>
</dbReference>
<keyword evidence="7" id="KW-1185">Reference proteome</keyword>
<dbReference type="GO" id="GO:0061630">
    <property type="term" value="F:ubiquitin protein ligase activity"/>
    <property type="evidence" value="ECO:0007669"/>
    <property type="project" value="InterPro"/>
</dbReference>
<comment type="caution">
    <text evidence="6">The sequence shown here is derived from an EMBL/GenBank/DDBJ whole genome shotgun (WGS) entry which is preliminary data.</text>
</comment>
<feature type="compositionally biased region" description="Low complexity" evidence="4">
    <location>
        <begin position="214"/>
        <end position="224"/>
    </location>
</feature>
<evidence type="ECO:0000256" key="3">
    <source>
        <dbReference type="ARBA" id="ARBA00022833"/>
    </source>
</evidence>
<feature type="domain" description="Zinc finger PHD-type" evidence="5">
    <location>
        <begin position="108"/>
        <end position="176"/>
    </location>
</feature>
<dbReference type="AlphaFoldDB" id="A0AAD5XNG6"/>
<dbReference type="InterPro" id="IPR013083">
    <property type="entry name" value="Znf_RING/FYVE/PHD"/>
</dbReference>
<keyword evidence="3" id="KW-0862">Zinc</keyword>
<dbReference type="InterPro" id="IPR001965">
    <property type="entry name" value="Znf_PHD"/>
</dbReference>